<keyword evidence="3" id="KW-1185">Reference proteome</keyword>
<dbReference type="Proteomes" id="UP000015104">
    <property type="component" value="Unassembled WGS sequence"/>
</dbReference>
<name>T1JQJ6_TETUR</name>
<feature type="chain" id="PRO_5004580519" description="Secreted protein" evidence="1">
    <location>
        <begin position="21"/>
        <end position="80"/>
    </location>
</feature>
<reference evidence="2" key="2">
    <citation type="submission" date="2015-06" db="UniProtKB">
        <authorList>
            <consortium name="EnsemblMetazoa"/>
        </authorList>
    </citation>
    <scope>IDENTIFICATION</scope>
</reference>
<protein>
    <recommendedName>
        <fullName evidence="4">Secreted protein</fullName>
    </recommendedName>
</protein>
<keyword evidence="1" id="KW-0732">Signal</keyword>
<feature type="signal peptide" evidence="1">
    <location>
        <begin position="1"/>
        <end position="20"/>
    </location>
</feature>
<evidence type="ECO:0008006" key="4">
    <source>
        <dbReference type="Google" id="ProtNLM"/>
    </source>
</evidence>
<dbReference type="AlphaFoldDB" id="T1JQJ6"/>
<sequence length="80" mass="9163">MYLLLVAVDRWILFLTSSEAHKPFYLSRDKDFDNEPCIQANVLPVLSNIYQADKQLQPHQNRSLSSKALQTSLHCLSCVV</sequence>
<evidence type="ECO:0000313" key="2">
    <source>
        <dbReference type="EnsemblMetazoa" id="tetur01g03440.1"/>
    </source>
</evidence>
<reference evidence="3" key="1">
    <citation type="submission" date="2011-08" db="EMBL/GenBank/DDBJ databases">
        <authorList>
            <person name="Rombauts S."/>
        </authorList>
    </citation>
    <scope>NUCLEOTIDE SEQUENCE</scope>
    <source>
        <strain evidence="3">London</strain>
    </source>
</reference>
<accession>T1JQJ6</accession>
<organism evidence="2 3">
    <name type="scientific">Tetranychus urticae</name>
    <name type="common">Two-spotted spider mite</name>
    <dbReference type="NCBI Taxonomy" id="32264"/>
    <lineage>
        <taxon>Eukaryota</taxon>
        <taxon>Metazoa</taxon>
        <taxon>Ecdysozoa</taxon>
        <taxon>Arthropoda</taxon>
        <taxon>Chelicerata</taxon>
        <taxon>Arachnida</taxon>
        <taxon>Acari</taxon>
        <taxon>Acariformes</taxon>
        <taxon>Trombidiformes</taxon>
        <taxon>Prostigmata</taxon>
        <taxon>Eleutherengona</taxon>
        <taxon>Raphignathae</taxon>
        <taxon>Tetranychoidea</taxon>
        <taxon>Tetranychidae</taxon>
        <taxon>Tetranychus</taxon>
    </lineage>
</organism>
<evidence type="ECO:0000313" key="3">
    <source>
        <dbReference type="Proteomes" id="UP000015104"/>
    </source>
</evidence>
<dbReference type="EMBL" id="CAEY01000437">
    <property type="status" value="NOT_ANNOTATED_CDS"/>
    <property type="molecule type" value="Genomic_DNA"/>
</dbReference>
<proteinExistence type="predicted"/>
<dbReference type="HOGENOM" id="CLU_2592829_0_0_1"/>
<evidence type="ECO:0000256" key="1">
    <source>
        <dbReference type="SAM" id="SignalP"/>
    </source>
</evidence>
<dbReference type="EnsemblMetazoa" id="tetur01g03440.1">
    <property type="protein sequence ID" value="tetur01g03440.1"/>
    <property type="gene ID" value="tetur01g03440"/>
</dbReference>